<dbReference type="InterPro" id="IPR011029">
    <property type="entry name" value="DEATH-like_dom_sf"/>
</dbReference>
<proteinExistence type="predicted"/>
<reference evidence="5" key="1">
    <citation type="submission" date="2025-08" db="UniProtKB">
        <authorList>
            <consortium name="Ensembl"/>
        </authorList>
    </citation>
    <scope>IDENTIFICATION</scope>
</reference>
<keyword evidence="2" id="KW-0732">Signal</keyword>
<dbReference type="SUPFAM" id="SSF47986">
    <property type="entry name" value="DEATH domain"/>
    <property type="match status" value="2"/>
</dbReference>
<feature type="signal peptide" evidence="2">
    <location>
        <begin position="1"/>
        <end position="20"/>
    </location>
</feature>
<dbReference type="PANTHER" id="PTHR48169:SF7">
    <property type="entry name" value="CASPASE 10"/>
    <property type="match status" value="1"/>
</dbReference>
<evidence type="ECO:0008006" key="7">
    <source>
        <dbReference type="Google" id="ProtNLM"/>
    </source>
</evidence>
<dbReference type="GO" id="GO:0042981">
    <property type="term" value="P:regulation of apoptotic process"/>
    <property type="evidence" value="ECO:0007669"/>
    <property type="project" value="InterPro"/>
</dbReference>
<dbReference type="Gene3D" id="1.10.533.10">
    <property type="entry name" value="Death Domain, Fas"/>
    <property type="match status" value="2"/>
</dbReference>
<feature type="domain" description="DED" evidence="3">
    <location>
        <begin position="33"/>
        <end position="110"/>
    </location>
</feature>
<dbReference type="PANTHER" id="PTHR48169">
    <property type="entry name" value="DED DOMAIN-CONTAINING PROTEIN"/>
    <property type="match status" value="1"/>
</dbReference>
<evidence type="ECO:0000256" key="1">
    <source>
        <dbReference type="ARBA" id="ARBA00022703"/>
    </source>
</evidence>
<dbReference type="InterPro" id="IPR001309">
    <property type="entry name" value="Pept_C14_p20"/>
</dbReference>
<keyword evidence="6" id="KW-1185">Reference proteome</keyword>
<evidence type="ECO:0000259" key="4">
    <source>
        <dbReference type="PROSITE" id="PS50208"/>
    </source>
</evidence>
<evidence type="ECO:0000259" key="3">
    <source>
        <dbReference type="PROSITE" id="PS50168"/>
    </source>
</evidence>
<feature type="domain" description="DED" evidence="3">
    <location>
        <begin position="129"/>
        <end position="204"/>
    </location>
</feature>
<dbReference type="InterPro" id="IPR001875">
    <property type="entry name" value="DED_dom"/>
</dbReference>
<reference evidence="5" key="2">
    <citation type="submission" date="2025-09" db="UniProtKB">
        <authorList>
            <consortium name="Ensembl"/>
        </authorList>
    </citation>
    <scope>IDENTIFICATION</scope>
</reference>
<feature type="domain" description="Caspase family p20" evidence="4">
    <location>
        <begin position="245"/>
        <end position="272"/>
    </location>
</feature>
<dbReference type="Proteomes" id="UP000694569">
    <property type="component" value="Unplaced"/>
</dbReference>
<evidence type="ECO:0000313" key="6">
    <source>
        <dbReference type="Proteomes" id="UP000694569"/>
    </source>
</evidence>
<dbReference type="SMART" id="SM00031">
    <property type="entry name" value="DED"/>
    <property type="match status" value="2"/>
</dbReference>
<dbReference type="Gene3D" id="3.40.50.1460">
    <property type="match status" value="1"/>
</dbReference>
<evidence type="ECO:0000256" key="2">
    <source>
        <dbReference type="SAM" id="SignalP"/>
    </source>
</evidence>
<feature type="chain" id="PRO_5034584232" description="Caspase-8" evidence="2">
    <location>
        <begin position="21"/>
        <end position="272"/>
    </location>
</feature>
<sequence>MNVFKRWILLITEILHATFATLKTTSVPDMDEETTKLLCSIAGNLKPDLLNMIFLCGEDLVDREKENIKTVIQLFTILEQKLLIKAADLSYLKELLFHIRKLDILQNQLNTTEEDMIKYFSSGNSKISSYKKLLFTLSEKIDSLCFEDVKYILKLRTPTHDKANMLELFSGMEKSGNLSERNLECLKSAFETIKRIDLCDIVENFKKEYQDSNDANIGSRVGDLSLNDEPASDTSSLTYEMNRKHRGYCLLISNRNFAKICPRKGTEADVGR</sequence>
<protein>
    <recommendedName>
        <fullName evidence="7">Caspase-8</fullName>
    </recommendedName>
</protein>
<dbReference type="PROSITE" id="PS50208">
    <property type="entry name" value="CASPASE_P20"/>
    <property type="match status" value="1"/>
</dbReference>
<dbReference type="GO" id="GO:0006508">
    <property type="term" value="P:proteolysis"/>
    <property type="evidence" value="ECO:0007669"/>
    <property type="project" value="InterPro"/>
</dbReference>
<dbReference type="OrthoDB" id="6114029at2759"/>
<organism evidence="5 6">
    <name type="scientific">Leptobrachium leishanense</name>
    <name type="common">Leishan spiny toad</name>
    <dbReference type="NCBI Taxonomy" id="445787"/>
    <lineage>
        <taxon>Eukaryota</taxon>
        <taxon>Metazoa</taxon>
        <taxon>Chordata</taxon>
        <taxon>Craniata</taxon>
        <taxon>Vertebrata</taxon>
        <taxon>Euteleostomi</taxon>
        <taxon>Amphibia</taxon>
        <taxon>Batrachia</taxon>
        <taxon>Anura</taxon>
        <taxon>Pelobatoidea</taxon>
        <taxon>Megophryidae</taxon>
        <taxon>Leptobrachium</taxon>
    </lineage>
</organism>
<keyword evidence="1" id="KW-0053">Apoptosis</keyword>
<name>A0A8C5QSM3_9ANUR</name>
<accession>A0A8C5QSM3</accession>
<dbReference type="PROSITE" id="PS50168">
    <property type="entry name" value="DED"/>
    <property type="match status" value="2"/>
</dbReference>
<dbReference type="GO" id="GO:0006915">
    <property type="term" value="P:apoptotic process"/>
    <property type="evidence" value="ECO:0007669"/>
    <property type="project" value="UniProtKB-KW"/>
</dbReference>
<evidence type="ECO:0000313" key="5">
    <source>
        <dbReference type="Ensembl" id="ENSLLEP00000042090.1"/>
    </source>
</evidence>
<dbReference type="Pfam" id="PF01335">
    <property type="entry name" value="DED"/>
    <property type="match status" value="2"/>
</dbReference>
<dbReference type="GO" id="GO:0004197">
    <property type="term" value="F:cysteine-type endopeptidase activity"/>
    <property type="evidence" value="ECO:0007669"/>
    <property type="project" value="InterPro"/>
</dbReference>
<dbReference type="Ensembl" id="ENSLLET00000043773.1">
    <property type="protein sequence ID" value="ENSLLEP00000042090.1"/>
    <property type="gene ID" value="ENSLLEG00000026775.1"/>
</dbReference>
<dbReference type="AlphaFoldDB" id="A0A8C5QSM3"/>